<evidence type="ECO:0000256" key="5">
    <source>
        <dbReference type="RuleBase" id="RU000499"/>
    </source>
</evidence>
<dbReference type="PROSITE" id="PS00763">
    <property type="entry name" value="GLUTATHIONE_PEROXID_2"/>
    <property type="match status" value="1"/>
</dbReference>
<dbReference type="FunFam" id="3.40.30.10:FF:000010">
    <property type="entry name" value="Glutathione peroxidase"/>
    <property type="match status" value="1"/>
</dbReference>
<dbReference type="Ensembl" id="ENSHHUT00000023257.1">
    <property type="protein sequence ID" value="ENSHHUP00000022408.1"/>
    <property type="gene ID" value="ENSHHUG00000014045.1"/>
</dbReference>
<keyword evidence="2 5" id="KW-0575">Peroxidase</keyword>
<dbReference type="Pfam" id="PF00255">
    <property type="entry name" value="GSHPx"/>
    <property type="match status" value="1"/>
</dbReference>
<sequence>MTLSDFSINDTHGKHIPLSCFNGQVLLISNTASECSFTKQYAELEALHQRYYSEGLIVIGFPCNQFGKQEPKSNDEILDFCQKNYGVTFLLSEKINVNGVHADPLWQWVTEEKPGIFATTQIKWNFSKFLIDRNGKVVGRYGPLTQPKKLSTHIEELLKQ</sequence>
<dbReference type="GO" id="GO:0034599">
    <property type="term" value="P:cellular response to oxidative stress"/>
    <property type="evidence" value="ECO:0007669"/>
    <property type="project" value="TreeGrafter"/>
</dbReference>
<feature type="active site" evidence="4">
    <location>
        <position position="35"/>
    </location>
</feature>
<dbReference type="AlphaFoldDB" id="A0A4W5L9F1"/>
<evidence type="ECO:0000313" key="6">
    <source>
        <dbReference type="Ensembl" id="ENSHHUP00000022408.1"/>
    </source>
</evidence>
<dbReference type="PRINTS" id="PR01011">
    <property type="entry name" value="GLUTPROXDASE"/>
</dbReference>
<name>A0A4W5L9F1_9TELE</name>
<dbReference type="GeneTree" id="ENSGT00940000165680"/>
<accession>A0A4W5L9F1</accession>
<protein>
    <recommendedName>
        <fullName evidence="5">Glutathione peroxidase</fullName>
    </recommendedName>
</protein>
<evidence type="ECO:0000256" key="3">
    <source>
        <dbReference type="ARBA" id="ARBA00023002"/>
    </source>
</evidence>
<dbReference type="PANTHER" id="PTHR11592:SF78">
    <property type="entry name" value="GLUTATHIONE PEROXIDASE"/>
    <property type="match status" value="1"/>
</dbReference>
<dbReference type="STRING" id="62062.ENSHHUP00000022408"/>
<dbReference type="Proteomes" id="UP000314982">
    <property type="component" value="Unassembled WGS sequence"/>
</dbReference>
<dbReference type="PROSITE" id="PS51355">
    <property type="entry name" value="GLUTATHIONE_PEROXID_3"/>
    <property type="match status" value="1"/>
</dbReference>
<keyword evidence="3 5" id="KW-0560">Oxidoreductase</keyword>
<reference evidence="6" key="3">
    <citation type="submission" date="2025-09" db="UniProtKB">
        <authorList>
            <consortium name="Ensembl"/>
        </authorList>
    </citation>
    <scope>IDENTIFICATION</scope>
</reference>
<evidence type="ECO:0000256" key="4">
    <source>
        <dbReference type="PIRSR" id="PIRSR000303-1"/>
    </source>
</evidence>
<reference evidence="7" key="1">
    <citation type="submission" date="2018-06" db="EMBL/GenBank/DDBJ databases">
        <title>Genome assembly of Danube salmon.</title>
        <authorList>
            <person name="Macqueen D.J."/>
            <person name="Gundappa M.K."/>
        </authorList>
    </citation>
    <scope>NUCLEOTIDE SEQUENCE [LARGE SCALE GENOMIC DNA]</scope>
</reference>
<dbReference type="Gene3D" id="3.40.30.10">
    <property type="entry name" value="Glutaredoxin"/>
    <property type="match status" value="1"/>
</dbReference>
<dbReference type="SUPFAM" id="SSF52833">
    <property type="entry name" value="Thioredoxin-like"/>
    <property type="match status" value="1"/>
</dbReference>
<organism evidence="6 7">
    <name type="scientific">Hucho hucho</name>
    <name type="common">huchen</name>
    <dbReference type="NCBI Taxonomy" id="62062"/>
    <lineage>
        <taxon>Eukaryota</taxon>
        <taxon>Metazoa</taxon>
        <taxon>Chordata</taxon>
        <taxon>Craniata</taxon>
        <taxon>Vertebrata</taxon>
        <taxon>Euteleostomi</taxon>
        <taxon>Actinopterygii</taxon>
        <taxon>Neopterygii</taxon>
        <taxon>Teleostei</taxon>
        <taxon>Protacanthopterygii</taxon>
        <taxon>Salmoniformes</taxon>
        <taxon>Salmonidae</taxon>
        <taxon>Salmoninae</taxon>
        <taxon>Hucho</taxon>
    </lineage>
</organism>
<reference evidence="6" key="2">
    <citation type="submission" date="2025-08" db="UniProtKB">
        <authorList>
            <consortium name="Ensembl"/>
        </authorList>
    </citation>
    <scope>IDENTIFICATION</scope>
</reference>
<dbReference type="PIRSF" id="PIRSF000303">
    <property type="entry name" value="Glutathion_perox"/>
    <property type="match status" value="1"/>
</dbReference>
<evidence type="ECO:0000256" key="2">
    <source>
        <dbReference type="ARBA" id="ARBA00022559"/>
    </source>
</evidence>
<dbReference type="CDD" id="cd00340">
    <property type="entry name" value="GSH_Peroxidase"/>
    <property type="match status" value="1"/>
</dbReference>
<dbReference type="InterPro" id="IPR036249">
    <property type="entry name" value="Thioredoxin-like_sf"/>
</dbReference>
<comment type="similarity">
    <text evidence="1 5">Belongs to the glutathione peroxidase family.</text>
</comment>
<dbReference type="GO" id="GO:0004601">
    <property type="term" value="F:peroxidase activity"/>
    <property type="evidence" value="ECO:0007669"/>
    <property type="project" value="UniProtKB-KW"/>
</dbReference>
<dbReference type="InterPro" id="IPR029760">
    <property type="entry name" value="GPX_CS"/>
</dbReference>
<keyword evidence="7" id="KW-1185">Reference proteome</keyword>
<dbReference type="PANTHER" id="PTHR11592">
    <property type="entry name" value="GLUTATHIONE PEROXIDASE"/>
    <property type="match status" value="1"/>
</dbReference>
<evidence type="ECO:0000256" key="1">
    <source>
        <dbReference type="ARBA" id="ARBA00006926"/>
    </source>
</evidence>
<dbReference type="InterPro" id="IPR000889">
    <property type="entry name" value="Glutathione_peroxidase"/>
</dbReference>
<proteinExistence type="inferred from homology"/>
<evidence type="ECO:0000313" key="7">
    <source>
        <dbReference type="Proteomes" id="UP000314982"/>
    </source>
</evidence>